<dbReference type="Pfam" id="PF03480">
    <property type="entry name" value="DctP"/>
    <property type="match status" value="1"/>
</dbReference>
<dbReference type="PANTHER" id="PTHR33376:SF7">
    <property type="entry name" value="C4-DICARBOXYLATE-BINDING PROTEIN DCTB"/>
    <property type="match status" value="1"/>
</dbReference>
<dbReference type="EMBL" id="CP004393">
    <property type="protein sequence ID" value="AJE46785.1"/>
    <property type="molecule type" value="Genomic_DNA"/>
</dbReference>
<evidence type="ECO:0000256" key="1">
    <source>
        <dbReference type="ARBA" id="ARBA00004418"/>
    </source>
</evidence>
<evidence type="ECO:0000256" key="5">
    <source>
        <dbReference type="ARBA" id="ARBA00022764"/>
    </source>
</evidence>
<dbReference type="InterPro" id="IPR018389">
    <property type="entry name" value="DctP_fam"/>
</dbReference>
<dbReference type="InterPro" id="IPR038404">
    <property type="entry name" value="TRAP_DctP_sf"/>
</dbReference>
<protein>
    <submittedName>
        <fullName evidence="7">ABC transporter substrate-binding protein</fullName>
    </submittedName>
</protein>
<reference evidence="7 8" key="1">
    <citation type="journal article" date="2014" name="Int. J. Syst. Evol. Microbiol.">
        <title>Celeribacter indicus sp. nov., a polycyclic aromatic hydrocarbon-degrading bacterium from deep-sea sediment and reclassification of Huaishuia halophila as Celeribacter halophilus comb. nov.</title>
        <authorList>
            <person name="Lai Q."/>
            <person name="Cao J."/>
            <person name="Yuan J."/>
            <person name="Li F."/>
            <person name="Shao Z."/>
        </authorList>
    </citation>
    <scope>NUCLEOTIDE SEQUENCE [LARGE SCALE GENOMIC DNA]</scope>
    <source>
        <strain evidence="7">P73</strain>
    </source>
</reference>
<comment type="subcellular location">
    <subcellularLocation>
        <location evidence="1">Periplasm</location>
    </subcellularLocation>
</comment>
<evidence type="ECO:0000256" key="2">
    <source>
        <dbReference type="ARBA" id="ARBA00009023"/>
    </source>
</evidence>
<proteinExistence type="inferred from homology"/>
<dbReference type="KEGG" id="cid:P73_2070"/>
<sequence>MPISGPGAAEPEWHRGPGGLGTGTKFPLKGTEEEKTMTFTKAMRAALLAVPVALAGGFATAETLNMYTTQSGTTLPAVRGLQKFAEEVGEQTGGDVKVRLHLAGTLSINAADATSAVAANIVQMAEDLFFSGSVPIATALRLPLVVGDVANMDAALEASLDPVSEAYAAKGITVLAGYLSPPQYIWSTEEVGSLADLENLKLRVSSPEQAEFVKSLGAVPIVLAPAEVSAALERGVVDGLLTSGLGGEFFGGPLKSALLLPVNYNNNYFIINTAVYERLTPEQQETLTELAASNAQWIEEEFLKIDFEAIDRFRARDDFSVVDVSEPDMAMASGVAEPMWTNWVDKHGEAGRSMYDAIRSGIGD</sequence>
<dbReference type="PANTHER" id="PTHR33376">
    <property type="match status" value="1"/>
</dbReference>
<evidence type="ECO:0000313" key="8">
    <source>
        <dbReference type="Proteomes" id="UP000031521"/>
    </source>
</evidence>
<organism evidence="7 8">
    <name type="scientific">Celeribacter indicus</name>
    <dbReference type="NCBI Taxonomy" id="1208324"/>
    <lineage>
        <taxon>Bacteria</taxon>
        <taxon>Pseudomonadati</taxon>
        <taxon>Pseudomonadota</taxon>
        <taxon>Alphaproteobacteria</taxon>
        <taxon>Rhodobacterales</taxon>
        <taxon>Roseobacteraceae</taxon>
        <taxon>Celeribacter</taxon>
    </lineage>
</organism>
<dbReference type="Proteomes" id="UP000031521">
    <property type="component" value="Chromosome"/>
</dbReference>
<evidence type="ECO:0000256" key="6">
    <source>
        <dbReference type="SAM" id="MobiDB-lite"/>
    </source>
</evidence>
<dbReference type="STRING" id="1208324.P73_2070"/>
<name>A0A0B5E064_9RHOB</name>
<dbReference type="AlphaFoldDB" id="A0A0B5E064"/>
<feature type="region of interest" description="Disordered" evidence="6">
    <location>
        <begin position="1"/>
        <end position="29"/>
    </location>
</feature>
<comment type="similarity">
    <text evidence="2">Belongs to the bacterial solute-binding protein 7 family.</text>
</comment>
<dbReference type="NCBIfam" id="NF037995">
    <property type="entry name" value="TRAP_S1"/>
    <property type="match status" value="1"/>
</dbReference>
<evidence type="ECO:0000256" key="3">
    <source>
        <dbReference type="ARBA" id="ARBA00022448"/>
    </source>
</evidence>
<dbReference type="GO" id="GO:0055085">
    <property type="term" value="P:transmembrane transport"/>
    <property type="evidence" value="ECO:0007669"/>
    <property type="project" value="InterPro"/>
</dbReference>
<gene>
    <name evidence="7" type="ORF">P73_2070</name>
</gene>
<accession>A0A0B5E064</accession>
<dbReference type="HOGENOM" id="CLU_851715_0_0_5"/>
<keyword evidence="4" id="KW-0732">Signal</keyword>
<dbReference type="GO" id="GO:0042597">
    <property type="term" value="C:periplasmic space"/>
    <property type="evidence" value="ECO:0007669"/>
    <property type="project" value="UniProtKB-SubCell"/>
</dbReference>
<evidence type="ECO:0000256" key="4">
    <source>
        <dbReference type="ARBA" id="ARBA00022729"/>
    </source>
</evidence>
<keyword evidence="8" id="KW-1185">Reference proteome</keyword>
<dbReference type="Gene3D" id="3.40.190.170">
    <property type="entry name" value="Bacterial extracellular solute-binding protein, family 7"/>
    <property type="match status" value="1"/>
</dbReference>
<keyword evidence="3" id="KW-0813">Transport</keyword>
<evidence type="ECO:0000313" key="7">
    <source>
        <dbReference type="EMBL" id="AJE46785.1"/>
    </source>
</evidence>
<keyword evidence="5" id="KW-0574">Periplasm</keyword>